<evidence type="ECO:0000256" key="7">
    <source>
        <dbReference type="ARBA" id="ARBA00022692"/>
    </source>
</evidence>
<keyword evidence="11 14" id="KW-1015">Disulfide bond</keyword>
<feature type="region of interest" description="Disordered" evidence="15">
    <location>
        <begin position="754"/>
        <end position="773"/>
    </location>
</feature>
<evidence type="ECO:0000256" key="2">
    <source>
        <dbReference type="ARBA" id="ARBA00004589"/>
    </source>
</evidence>
<dbReference type="PROSITE" id="PS52012">
    <property type="entry name" value="CFEM"/>
    <property type="match status" value="1"/>
</dbReference>
<evidence type="ECO:0000256" key="16">
    <source>
        <dbReference type="SAM" id="Phobius"/>
    </source>
</evidence>
<keyword evidence="14" id="KW-0349">Heme</keyword>
<evidence type="ECO:0000256" key="9">
    <source>
        <dbReference type="ARBA" id="ARBA00022989"/>
    </source>
</evidence>
<keyword evidence="9 16" id="KW-1133">Transmembrane helix</keyword>
<dbReference type="EMBL" id="VYYT01000799">
    <property type="protein sequence ID" value="KAK2729309.1"/>
    <property type="molecule type" value="Genomic_DNA"/>
</dbReference>
<evidence type="ECO:0000256" key="10">
    <source>
        <dbReference type="ARBA" id="ARBA00023136"/>
    </source>
</evidence>
<proteinExistence type="inferred from homology"/>
<feature type="transmembrane region" description="Helical" evidence="16">
    <location>
        <begin position="517"/>
        <end position="534"/>
    </location>
</feature>
<evidence type="ECO:0000256" key="3">
    <source>
        <dbReference type="ARBA" id="ARBA00004613"/>
    </source>
</evidence>
<feature type="disulfide bond" evidence="14">
    <location>
        <begin position="406"/>
        <end position="439"/>
    </location>
</feature>
<evidence type="ECO:0000256" key="5">
    <source>
        <dbReference type="ARBA" id="ARBA00022525"/>
    </source>
</evidence>
<keyword evidence="14" id="KW-0408">Iron</keyword>
<evidence type="ECO:0000256" key="13">
    <source>
        <dbReference type="ARBA" id="ARBA00038359"/>
    </source>
</evidence>
<feature type="compositionally biased region" description="Basic and acidic residues" evidence="15">
    <location>
        <begin position="253"/>
        <end position="269"/>
    </location>
</feature>
<dbReference type="SMART" id="SM00747">
    <property type="entry name" value="CFEM"/>
    <property type="match status" value="1"/>
</dbReference>
<comment type="subcellular location">
    <subcellularLocation>
        <location evidence="2">Membrane</location>
        <topology evidence="2">Lipid-anchor</topology>
        <topology evidence="2">GPI-anchor</topology>
    </subcellularLocation>
    <subcellularLocation>
        <location evidence="1">Membrane</location>
        <topology evidence="1">Multi-pass membrane protein</topology>
    </subcellularLocation>
    <subcellularLocation>
        <location evidence="3">Secreted</location>
    </subcellularLocation>
</comment>
<evidence type="ECO:0000256" key="6">
    <source>
        <dbReference type="ARBA" id="ARBA00022622"/>
    </source>
</evidence>
<evidence type="ECO:0000256" key="8">
    <source>
        <dbReference type="ARBA" id="ARBA00022729"/>
    </source>
</evidence>
<dbReference type="InterPro" id="IPR049326">
    <property type="entry name" value="Rhodopsin_dom_fungi"/>
</dbReference>
<dbReference type="Pfam" id="PF20684">
    <property type="entry name" value="Fung_rhodopsin"/>
    <property type="match status" value="1"/>
</dbReference>
<keyword evidence="7 16" id="KW-0812">Transmembrane</keyword>
<keyword evidence="8" id="KW-0732">Signal</keyword>
<evidence type="ECO:0000259" key="17">
    <source>
        <dbReference type="PROSITE" id="PS52012"/>
    </source>
</evidence>
<organism evidence="18 19">
    <name type="scientific">Colletotrichum kahawae</name>
    <name type="common">Coffee berry disease fungus</name>
    <dbReference type="NCBI Taxonomy" id="34407"/>
    <lineage>
        <taxon>Eukaryota</taxon>
        <taxon>Fungi</taxon>
        <taxon>Dikarya</taxon>
        <taxon>Ascomycota</taxon>
        <taxon>Pezizomycotina</taxon>
        <taxon>Sordariomycetes</taxon>
        <taxon>Hypocreomycetidae</taxon>
        <taxon>Glomerellales</taxon>
        <taxon>Glomerellaceae</taxon>
        <taxon>Colletotrichum</taxon>
        <taxon>Colletotrichum gloeosporioides species complex</taxon>
    </lineage>
</organism>
<dbReference type="InterPro" id="IPR008427">
    <property type="entry name" value="Extracellular_membr_CFEM_dom"/>
</dbReference>
<evidence type="ECO:0000313" key="18">
    <source>
        <dbReference type="EMBL" id="KAK2729309.1"/>
    </source>
</evidence>
<dbReference type="Pfam" id="PF05730">
    <property type="entry name" value="CFEM"/>
    <property type="match status" value="1"/>
</dbReference>
<dbReference type="InterPro" id="IPR052337">
    <property type="entry name" value="SAT4-like"/>
</dbReference>
<gene>
    <name evidence="18" type="ORF">CKAH01_10258</name>
</gene>
<feature type="binding site" description="axial binding residue" evidence="14">
    <location>
        <position position="400"/>
    </location>
    <ligand>
        <name>heme</name>
        <dbReference type="ChEBI" id="CHEBI:30413"/>
    </ligand>
    <ligandPart>
        <name>Fe</name>
        <dbReference type="ChEBI" id="CHEBI:18248"/>
    </ligandPart>
</feature>
<evidence type="ECO:0000256" key="4">
    <source>
        <dbReference type="ARBA" id="ARBA00010031"/>
    </source>
</evidence>
<keyword evidence="6" id="KW-0336">GPI-anchor</keyword>
<dbReference type="PANTHER" id="PTHR33048">
    <property type="entry name" value="PTH11-LIKE INTEGRAL MEMBRANE PROTEIN (AFU_ORTHOLOGUE AFUA_5G11245)"/>
    <property type="match status" value="1"/>
</dbReference>
<dbReference type="GO" id="GO:0098552">
    <property type="term" value="C:side of membrane"/>
    <property type="evidence" value="ECO:0007669"/>
    <property type="project" value="UniProtKB-KW"/>
</dbReference>
<evidence type="ECO:0000256" key="11">
    <source>
        <dbReference type="ARBA" id="ARBA00023157"/>
    </source>
</evidence>
<comment type="caution">
    <text evidence="14">Lacks conserved residue(s) required for the propagation of feature annotation.</text>
</comment>
<feature type="transmembrane region" description="Helical" evidence="16">
    <location>
        <begin position="546"/>
        <end position="567"/>
    </location>
</feature>
<dbReference type="GO" id="GO:0005576">
    <property type="term" value="C:extracellular region"/>
    <property type="evidence" value="ECO:0007669"/>
    <property type="project" value="UniProtKB-SubCell"/>
</dbReference>
<keyword evidence="12" id="KW-0449">Lipoprotein</keyword>
<keyword evidence="10 16" id="KW-0472">Membrane</keyword>
<comment type="similarity">
    <text evidence="13">Belongs to the SAT4 family.</text>
</comment>
<dbReference type="AlphaFoldDB" id="A0AAD9XW60"/>
<keyword evidence="14" id="KW-0479">Metal-binding</keyword>
<evidence type="ECO:0000256" key="12">
    <source>
        <dbReference type="ARBA" id="ARBA00023288"/>
    </source>
</evidence>
<evidence type="ECO:0000256" key="15">
    <source>
        <dbReference type="SAM" id="MobiDB-lite"/>
    </source>
</evidence>
<reference evidence="18" key="1">
    <citation type="submission" date="2023-02" db="EMBL/GenBank/DDBJ databases">
        <title>Colletotrichum kahawae CIFC_Que2 genome sequencing and assembly.</title>
        <authorList>
            <person name="Baroncelli R."/>
        </authorList>
    </citation>
    <scope>NUCLEOTIDE SEQUENCE</scope>
    <source>
        <strain evidence="18">CIFC_Que2</strain>
    </source>
</reference>
<keyword evidence="6" id="KW-0325">Glycoprotein</keyword>
<evidence type="ECO:0000313" key="19">
    <source>
        <dbReference type="Proteomes" id="UP001281614"/>
    </source>
</evidence>
<comment type="caution">
    <text evidence="18">The sequence shown here is derived from an EMBL/GenBank/DDBJ whole genome shotgun (WGS) entry which is preliminary data.</text>
</comment>
<comment type="similarity">
    <text evidence="4">Belongs to the RBT5 family.</text>
</comment>
<keyword evidence="19" id="KW-1185">Reference proteome</keyword>
<protein>
    <submittedName>
        <fullName evidence="18">Integral membrane protein</fullName>
    </submittedName>
</protein>
<feature type="domain" description="CFEM" evidence="17">
    <location>
        <begin position="354"/>
        <end position="466"/>
    </location>
</feature>
<dbReference type="GO" id="GO:0046872">
    <property type="term" value="F:metal ion binding"/>
    <property type="evidence" value="ECO:0007669"/>
    <property type="project" value="UniProtKB-UniRule"/>
</dbReference>
<evidence type="ECO:0000256" key="14">
    <source>
        <dbReference type="PROSITE-ProRule" id="PRU01356"/>
    </source>
</evidence>
<evidence type="ECO:0000256" key="1">
    <source>
        <dbReference type="ARBA" id="ARBA00004141"/>
    </source>
</evidence>
<accession>A0AAD9XW60</accession>
<sequence>MDSMWTNLLRQDERCCLAICLAVNCPHNGLTDDTWYPPFDRVKEDINGSSGKRFIDYVVSSLRGPLQGKDFVVKIAALLACLKVLEAPDQPDGCPADNRTNLLFEFDRTLDFDFGNIPVIIRVLEQVLMFSARIWEIHAPEDAVHPGVLPATLNVCDDSVSRKMLYMYFCVRILFPDTHESSMHRTRAVFQLNTADVSELLLDTLSDDEMGLAGHSTCDMDEDESEDEDDGSFLAESDFIAGSDSSNEELSDNDYHETPNTDSEFREDSELSEESSGSDVDEGEDDLPRDVCTCERAGVCQAPPKAPLENDRHRHSMLRKQYAPFGGPFPVGDDIPQPALYTITYTTYYDGAAHSAGPLNPLAMSVVTAKSATEILSQVPACASECISTTLAKSACDPEDVATCICPNIAVQSELSTCVQMSCPFGDQLTAAAIEGALCEAYPKASRRTEVRRTLIISSSIVFLAVALRLYTRIRYAGGLWGDDHMTIFAAVTGYEPADWLWCIALTTSQMLYVGNLIYTVLQAAVKLSIVLFLRRIFPSETFRRIALGIEVILLLHGTLFTIPFAVQCMPVQSIWDRTITDRRCLNLQAVGYSSGGLAMAEDIAILLLPIPHVWQLKVSLQRRLAVIALFSVGSFACVTSAVRVKYLVEYSTTFDETWDHVDIVVWSFIEQSVAMLCASLPTLRLLIVSIGSRRRPASSKSVLSGDSPKHRLNVSLDRLRRYRTQIRRDSEPQHTGHGVLVTTTVKVDRQSYMATDMPPFPPPAYSGPSKNT</sequence>
<name>A0AAD9XW60_COLKA</name>
<feature type="region of interest" description="Disordered" evidence="15">
    <location>
        <begin position="242"/>
        <end position="288"/>
    </location>
</feature>
<keyword evidence="5" id="KW-0964">Secreted</keyword>
<dbReference type="Proteomes" id="UP001281614">
    <property type="component" value="Unassembled WGS sequence"/>
</dbReference>
<dbReference type="PANTHER" id="PTHR33048:SF47">
    <property type="entry name" value="INTEGRAL MEMBRANE PROTEIN-RELATED"/>
    <property type="match status" value="1"/>
</dbReference>